<keyword evidence="2" id="KW-0408">Iron</keyword>
<name>A0A2N0WJG7_9GAMM</name>
<dbReference type="InterPro" id="IPR011051">
    <property type="entry name" value="RmlC_Cupin_sf"/>
</dbReference>
<dbReference type="CDD" id="cd02909">
    <property type="entry name" value="cupin_pirin_N"/>
    <property type="match status" value="1"/>
</dbReference>
<proteinExistence type="inferred from homology"/>
<feature type="binding site" evidence="2">
    <location>
        <position position="107"/>
    </location>
    <ligand>
        <name>Fe cation</name>
        <dbReference type="ChEBI" id="CHEBI:24875"/>
    </ligand>
</feature>
<dbReference type="InterPro" id="IPR014710">
    <property type="entry name" value="RmlC-like_jellyroll"/>
</dbReference>
<evidence type="ECO:0000256" key="1">
    <source>
        <dbReference type="ARBA" id="ARBA00008416"/>
    </source>
</evidence>
<dbReference type="GO" id="GO:0046872">
    <property type="term" value="F:metal ion binding"/>
    <property type="evidence" value="ECO:0007669"/>
    <property type="project" value="UniProtKB-KW"/>
</dbReference>
<dbReference type="CDD" id="cd02247">
    <property type="entry name" value="cupin_pirin_C"/>
    <property type="match status" value="1"/>
</dbReference>
<dbReference type="Pfam" id="PF02678">
    <property type="entry name" value="Pirin"/>
    <property type="match status" value="1"/>
</dbReference>
<evidence type="ECO:0000259" key="4">
    <source>
        <dbReference type="Pfam" id="PF02678"/>
    </source>
</evidence>
<evidence type="ECO:0000259" key="5">
    <source>
        <dbReference type="Pfam" id="PF05726"/>
    </source>
</evidence>
<sequence>MKSLAFIHRNDTHFAIGDFYPVLSVFSYQELGNTTSPFLLLDHLGPGRLSPKSTKKGVNEHPHRGFETVTFVFAGELQHLDSTGQGGIIAQGDVQWMTAASGIQHTEHFSPAFRERGGYFEMVQLWVNLPAKDKMSAPRYQSLQNHKIPKCLLENDAGYVRVVAGQFRNIQGLAHTYSPMNVLDVHLNKQQQLTLPANHGDTTLIYLRKGKLQFAAHEDLLEEQALAVMSSFDTDVAITALEDSDLLFLSAPPLQEPINGHGFFVMNSYEEILQAYEDLKTGNFGKASD</sequence>
<dbReference type="SUPFAM" id="SSF51182">
    <property type="entry name" value="RmlC-like cupins"/>
    <property type="match status" value="1"/>
</dbReference>
<evidence type="ECO:0000313" key="7">
    <source>
        <dbReference type="Proteomes" id="UP000233553"/>
    </source>
</evidence>
<dbReference type="Proteomes" id="UP000233553">
    <property type="component" value="Unassembled WGS sequence"/>
</dbReference>
<dbReference type="InterPro" id="IPR003829">
    <property type="entry name" value="Pirin_N_dom"/>
</dbReference>
<evidence type="ECO:0000313" key="6">
    <source>
        <dbReference type="EMBL" id="PKF36262.1"/>
    </source>
</evidence>
<dbReference type="AlphaFoldDB" id="A0A2N0WJG7"/>
<evidence type="ECO:0000256" key="2">
    <source>
        <dbReference type="PIRSR" id="PIRSR006232-1"/>
    </source>
</evidence>
<feature type="binding site" evidence="2">
    <location>
        <position position="63"/>
    </location>
    <ligand>
        <name>Fe cation</name>
        <dbReference type="ChEBI" id="CHEBI:24875"/>
    </ligand>
</feature>
<dbReference type="Gene3D" id="2.60.120.10">
    <property type="entry name" value="Jelly Rolls"/>
    <property type="match status" value="2"/>
</dbReference>
<dbReference type="RefSeq" id="WP_101235650.1">
    <property type="nucleotide sequence ID" value="NZ_PISJ01000003.1"/>
</dbReference>
<feature type="binding site" evidence="2">
    <location>
        <position position="61"/>
    </location>
    <ligand>
        <name>Fe cation</name>
        <dbReference type="ChEBI" id="CHEBI:24875"/>
    </ligand>
</feature>
<feature type="binding site" evidence="2">
    <location>
        <position position="105"/>
    </location>
    <ligand>
        <name>Fe cation</name>
        <dbReference type="ChEBI" id="CHEBI:24875"/>
    </ligand>
</feature>
<comment type="cofactor">
    <cofactor evidence="2">
        <name>Fe cation</name>
        <dbReference type="ChEBI" id="CHEBI:24875"/>
    </cofactor>
    <text evidence="2">Binds 1 Fe cation per subunit.</text>
</comment>
<protein>
    <submittedName>
        <fullName evidence="6">Pirin family protein</fullName>
    </submittedName>
</protein>
<gene>
    <name evidence="6" type="ORF">CW311_03630</name>
</gene>
<feature type="domain" description="Pirin N-terminal" evidence="4">
    <location>
        <begin position="29"/>
        <end position="127"/>
    </location>
</feature>
<dbReference type="InterPro" id="IPR008778">
    <property type="entry name" value="Pirin_C_dom"/>
</dbReference>
<dbReference type="Pfam" id="PF05726">
    <property type="entry name" value="Pirin_C"/>
    <property type="match status" value="1"/>
</dbReference>
<dbReference type="PIRSF" id="PIRSF006232">
    <property type="entry name" value="Pirin"/>
    <property type="match status" value="1"/>
</dbReference>
<keyword evidence="2" id="KW-0479">Metal-binding</keyword>
<comment type="similarity">
    <text evidence="1 3">Belongs to the pirin family.</text>
</comment>
<feature type="domain" description="Pirin C-terminal" evidence="5">
    <location>
        <begin position="182"/>
        <end position="285"/>
    </location>
</feature>
<dbReference type="EMBL" id="PISJ01000003">
    <property type="protein sequence ID" value="PKF36262.1"/>
    <property type="molecule type" value="Genomic_DNA"/>
</dbReference>
<accession>A0A2N0WJG7</accession>
<dbReference type="PANTHER" id="PTHR43594:SF1">
    <property type="entry name" value="QUERCETIN 2,3-DIOXYGENASE PA2418-RELATED"/>
    <property type="match status" value="1"/>
</dbReference>
<comment type="caution">
    <text evidence="6">The sequence shown here is derived from an EMBL/GenBank/DDBJ whole genome shotgun (WGS) entry which is preliminary data.</text>
</comment>
<dbReference type="InterPro" id="IPR053186">
    <property type="entry name" value="QDO-related"/>
</dbReference>
<dbReference type="InterPro" id="IPR012093">
    <property type="entry name" value="Pirin"/>
</dbReference>
<dbReference type="PANTHER" id="PTHR43594">
    <property type="entry name" value="QUERCETIN 2,3-DIOXYGENASE"/>
    <property type="match status" value="1"/>
</dbReference>
<reference evidence="6 7" key="1">
    <citation type="submission" date="2017-12" db="EMBL/GenBank/DDBJ databases">
        <title>Draft Genome sequences of multiple microbial strains isolated from spacecraft associated surfaces.</title>
        <authorList>
            <person name="Seuylemezian A."/>
            <person name="Vaishampayan P."/>
            <person name="Venkateswaran K."/>
        </authorList>
    </citation>
    <scope>NUCLEOTIDE SEQUENCE [LARGE SCALE GENOMIC DNA]</scope>
    <source>
        <strain evidence="6 7">2P01AA</strain>
    </source>
</reference>
<evidence type="ECO:0000256" key="3">
    <source>
        <dbReference type="RuleBase" id="RU003457"/>
    </source>
</evidence>
<organism evidence="6 7">
    <name type="scientific">Acinetobacter proteolyticus</name>
    <dbReference type="NCBI Taxonomy" id="1776741"/>
    <lineage>
        <taxon>Bacteria</taxon>
        <taxon>Pseudomonadati</taxon>
        <taxon>Pseudomonadota</taxon>
        <taxon>Gammaproteobacteria</taxon>
        <taxon>Moraxellales</taxon>
        <taxon>Moraxellaceae</taxon>
        <taxon>Acinetobacter</taxon>
    </lineage>
</organism>